<accession>A0A969WA57</accession>
<dbReference type="InterPro" id="IPR014710">
    <property type="entry name" value="RmlC-like_jellyroll"/>
</dbReference>
<dbReference type="InterPro" id="IPR006045">
    <property type="entry name" value="Cupin_1"/>
</dbReference>
<evidence type="ECO:0000256" key="1">
    <source>
        <dbReference type="SAM" id="SignalP"/>
    </source>
</evidence>
<gene>
    <name evidence="3" type="ORF">G7Y82_12745</name>
</gene>
<dbReference type="Pfam" id="PF06172">
    <property type="entry name" value="Cupin_5"/>
    <property type="match status" value="1"/>
</dbReference>
<dbReference type="AlphaFoldDB" id="A0A969WA57"/>
<dbReference type="SMART" id="SM00835">
    <property type="entry name" value="Cupin_1"/>
    <property type="match status" value="1"/>
</dbReference>
<dbReference type="RefSeq" id="WP_168148504.1">
    <property type="nucleotide sequence ID" value="NZ_JAAVXB010000006.1"/>
</dbReference>
<comment type="caution">
    <text evidence="3">The sequence shown here is derived from an EMBL/GenBank/DDBJ whole genome shotgun (WGS) entry which is preliminary data.</text>
</comment>
<dbReference type="InterPro" id="IPR013096">
    <property type="entry name" value="Cupin_2"/>
</dbReference>
<dbReference type="InterPro" id="IPR039935">
    <property type="entry name" value="YML079W-like"/>
</dbReference>
<name>A0A969WA57_9GAMM</name>
<dbReference type="CDD" id="cd06121">
    <property type="entry name" value="cupin_YML079wp"/>
    <property type="match status" value="1"/>
</dbReference>
<keyword evidence="4" id="KW-1185">Reference proteome</keyword>
<reference evidence="3" key="1">
    <citation type="submission" date="2020-03" db="EMBL/GenBank/DDBJ databases">
        <title>Solimonas marina sp. nov., isolated from deep seawater of the Pacific Ocean.</title>
        <authorList>
            <person name="Liu X."/>
            <person name="Lai Q."/>
            <person name="Sun F."/>
            <person name="Gai Y."/>
            <person name="Li G."/>
            <person name="Shao Z."/>
        </authorList>
    </citation>
    <scope>NUCLEOTIDE SEQUENCE</scope>
    <source>
        <strain evidence="3">C16B3</strain>
    </source>
</reference>
<evidence type="ECO:0000313" key="4">
    <source>
        <dbReference type="Proteomes" id="UP000653472"/>
    </source>
</evidence>
<dbReference type="Proteomes" id="UP000653472">
    <property type="component" value="Unassembled WGS sequence"/>
</dbReference>
<proteinExistence type="predicted"/>
<feature type="domain" description="Cupin type-1" evidence="2">
    <location>
        <begin position="217"/>
        <end position="337"/>
    </location>
</feature>
<protein>
    <submittedName>
        <fullName evidence="3">Cupin domain-containing protein</fullName>
    </submittedName>
</protein>
<keyword evidence="1" id="KW-0732">Signal</keyword>
<dbReference type="InterPro" id="IPR011051">
    <property type="entry name" value="RmlC_Cupin_sf"/>
</dbReference>
<feature type="signal peptide" evidence="1">
    <location>
        <begin position="1"/>
        <end position="19"/>
    </location>
</feature>
<dbReference type="PANTHER" id="PTHR33387">
    <property type="entry name" value="RMLC-LIKE JELLY ROLL FOLD PROTEIN"/>
    <property type="match status" value="1"/>
</dbReference>
<dbReference type="InterPro" id="IPR009327">
    <property type="entry name" value="Cupin_DUF985"/>
</dbReference>
<dbReference type="Pfam" id="PF07883">
    <property type="entry name" value="Cupin_2"/>
    <property type="match status" value="1"/>
</dbReference>
<evidence type="ECO:0000313" key="3">
    <source>
        <dbReference type="EMBL" id="NKF23187.1"/>
    </source>
</evidence>
<evidence type="ECO:0000259" key="2">
    <source>
        <dbReference type="SMART" id="SM00835"/>
    </source>
</evidence>
<dbReference type="SUPFAM" id="SSF51182">
    <property type="entry name" value="RmlC-like cupins"/>
    <property type="match status" value="2"/>
</dbReference>
<dbReference type="PANTHER" id="PTHR33387:SF3">
    <property type="entry name" value="DUF985 DOMAIN-CONTAINING PROTEIN"/>
    <property type="match status" value="1"/>
</dbReference>
<feature type="chain" id="PRO_5037075754" evidence="1">
    <location>
        <begin position="20"/>
        <end position="338"/>
    </location>
</feature>
<sequence length="338" mass="36162">MRVLLLASILTLACGPALAAAPGGTAARIIAKLHMQKIPDEGAWFAGTYQSPIRIPQSALPARYDSARNLGSGIYALITRDDFSAMHRLLTDETWHFYSGDPIELLLLYPDGRNRIVTLGSDVLAGQQPQFTVPAGVWMGARPQGNDANAYALFGCTLAPGFDYGDYQAGYRDVLQAAYPQRAALIAALTREAFAKAPPDAAPSPSSSAVTEAIAPFSVDDVPAVTVAPGVTLRELIGRNAHAKRNDYSLAHFRLAPGKSTGMSYNRTAEEFFVVTGGRGTAMVDGRRTPVTDGSVVILKPGERHALDADANHDLVFYAITVPAFSPDDYVRVEAAER</sequence>
<dbReference type="EMBL" id="JAAVXB010000006">
    <property type="protein sequence ID" value="NKF23187.1"/>
    <property type="molecule type" value="Genomic_DNA"/>
</dbReference>
<organism evidence="3 4">
    <name type="scientific">Solimonas marina</name>
    <dbReference type="NCBI Taxonomy" id="2714601"/>
    <lineage>
        <taxon>Bacteria</taxon>
        <taxon>Pseudomonadati</taxon>
        <taxon>Pseudomonadota</taxon>
        <taxon>Gammaproteobacteria</taxon>
        <taxon>Nevskiales</taxon>
        <taxon>Nevskiaceae</taxon>
        <taxon>Solimonas</taxon>
    </lineage>
</organism>
<dbReference type="Gene3D" id="2.60.120.10">
    <property type="entry name" value="Jelly Rolls"/>
    <property type="match status" value="2"/>
</dbReference>